<organism evidence="2 3">
    <name type="scientific">Haloarcula limicola</name>
    <dbReference type="NCBI Taxonomy" id="1429915"/>
    <lineage>
        <taxon>Archaea</taxon>
        <taxon>Methanobacteriati</taxon>
        <taxon>Methanobacteriota</taxon>
        <taxon>Stenosarchaea group</taxon>
        <taxon>Halobacteria</taxon>
        <taxon>Halobacteriales</taxon>
        <taxon>Haloarculaceae</taxon>
        <taxon>Haloarcula</taxon>
    </lineage>
</organism>
<accession>A0A8J7Y9U1</accession>
<dbReference type="EMBL" id="JAHQXF010000002">
    <property type="protein sequence ID" value="MBV0924706.1"/>
    <property type="molecule type" value="Genomic_DNA"/>
</dbReference>
<sequence>MAIEESEAQELFEEELDFPAEKETVVETVGDREIESQGGDNDTVEEIVERSETEEFESAEELHTTMMNYLDADHVGRENYSDRSDESAGDDDQDEESL</sequence>
<dbReference type="OrthoDB" id="317850at2157"/>
<proteinExistence type="predicted"/>
<feature type="region of interest" description="Disordered" evidence="1">
    <location>
        <begin position="1"/>
        <end position="20"/>
    </location>
</feature>
<dbReference type="InterPro" id="IPR043899">
    <property type="entry name" value="DUF5789"/>
</dbReference>
<feature type="compositionally biased region" description="Acidic residues" evidence="1">
    <location>
        <begin position="87"/>
        <end position="98"/>
    </location>
</feature>
<dbReference type="Proteomes" id="UP000766550">
    <property type="component" value="Unassembled WGS sequence"/>
</dbReference>
<dbReference type="RefSeq" id="WP_162319257.1">
    <property type="nucleotide sequence ID" value="NZ_JAHQXF010000002.1"/>
</dbReference>
<feature type="compositionally biased region" description="Basic and acidic residues" evidence="1">
    <location>
        <begin position="71"/>
        <end position="86"/>
    </location>
</feature>
<comment type="caution">
    <text evidence="2">The sequence shown here is derived from an EMBL/GenBank/DDBJ whole genome shotgun (WGS) entry which is preliminary data.</text>
</comment>
<protein>
    <recommendedName>
        <fullName evidence="4">DUF2795 domain-containing protein</fullName>
    </recommendedName>
</protein>
<evidence type="ECO:0000313" key="2">
    <source>
        <dbReference type="EMBL" id="MBV0924706.1"/>
    </source>
</evidence>
<keyword evidence="3" id="KW-1185">Reference proteome</keyword>
<name>A0A8J7Y9U1_9EURY</name>
<dbReference type="AlphaFoldDB" id="A0A8J7Y9U1"/>
<evidence type="ECO:0000256" key="1">
    <source>
        <dbReference type="SAM" id="MobiDB-lite"/>
    </source>
</evidence>
<evidence type="ECO:0008006" key="4">
    <source>
        <dbReference type="Google" id="ProtNLM"/>
    </source>
</evidence>
<gene>
    <name evidence="2" type="ORF">KTS45_10900</name>
</gene>
<feature type="compositionally biased region" description="Acidic residues" evidence="1">
    <location>
        <begin position="1"/>
        <end position="18"/>
    </location>
</feature>
<feature type="region of interest" description="Disordered" evidence="1">
    <location>
        <begin position="71"/>
        <end position="98"/>
    </location>
</feature>
<evidence type="ECO:0000313" key="3">
    <source>
        <dbReference type="Proteomes" id="UP000766550"/>
    </source>
</evidence>
<dbReference type="Pfam" id="PF19102">
    <property type="entry name" value="DUF5789"/>
    <property type="match status" value="1"/>
</dbReference>
<reference evidence="2 3" key="1">
    <citation type="submission" date="2021-06" db="EMBL/GenBank/DDBJ databases">
        <title>New haloarchaea isolates fom saline soil.</title>
        <authorList>
            <person name="Duran-Viseras A."/>
            <person name="Sanchez-Porro C.S."/>
            <person name="Ventosa A."/>
        </authorList>
    </citation>
    <scope>NUCLEOTIDE SEQUENCE [LARGE SCALE GENOMIC DNA]</scope>
    <source>
        <strain evidence="2 3">JCM 183640</strain>
    </source>
</reference>